<name>A0A820K0A7_9BILA</name>
<organism evidence="1 2">
    <name type="scientific">Adineta steineri</name>
    <dbReference type="NCBI Taxonomy" id="433720"/>
    <lineage>
        <taxon>Eukaryota</taxon>
        <taxon>Metazoa</taxon>
        <taxon>Spiralia</taxon>
        <taxon>Gnathifera</taxon>
        <taxon>Rotifera</taxon>
        <taxon>Eurotatoria</taxon>
        <taxon>Bdelloidea</taxon>
        <taxon>Adinetida</taxon>
        <taxon>Adinetidae</taxon>
        <taxon>Adineta</taxon>
    </lineage>
</organism>
<accession>A0A820K0A7</accession>
<comment type="caution">
    <text evidence="1">The sequence shown here is derived from an EMBL/GenBank/DDBJ whole genome shotgun (WGS) entry which is preliminary data.</text>
</comment>
<dbReference type="AlphaFoldDB" id="A0A820K0A7"/>
<dbReference type="Proteomes" id="UP000663868">
    <property type="component" value="Unassembled WGS sequence"/>
</dbReference>
<evidence type="ECO:0000313" key="2">
    <source>
        <dbReference type="Proteomes" id="UP000663868"/>
    </source>
</evidence>
<protein>
    <submittedName>
        <fullName evidence="1">Uncharacterized protein</fullName>
    </submittedName>
</protein>
<evidence type="ECO:0000313" key="1">
    <source>
        <dbReference type="EMBL" id="CAF4333624.1"/>
    </source>
</evidence>
<feature type="non-terminal residue" evidence="1">
    <location>
        <position position="38"/>
    </location>
</feature>
<proteinExistence type="predicted"/>
<gene>
    <name evidence="1" type="ORF">KXQ929_LOCUS47314</name>
</gene>
<dbReference type="EMBL" id="CAJOBB010016912">
    <property type="protein sequence ID" value="CAF4333624.1"/>
    <property type="molecule type" value="Genomic_DNA"/>
</dbReference>
<sequence length="38" mass="4362">MERATHIDFNGDNMIGRRPDLMYGGYGYPSPYQNFGYG</sequence>
<reference evidence="1" key="1">
    <citation type="submission" date="2021-02" db="EMBL/GenBank/DDBJ databases">
        <authorList>
            <person name="Nowell W R."/>
        </authorList>
    </citation>
    <scope>NUCLEOTIDE SEQUENCE</scope>
</reference>